<protein>
    <submittedName>
        <fullName evidence="2">Uncharacterized protein</fullName>
    </submittedName>
</protein>
<feature type="chain" id="PRO_5040247366" evidence="1">
    <location>
        <begin position="34"/>
        <end position="149"/>
    </location>
</feature>
<dbReference type="EMBL" id="OU963868">
    <property type="protein sequence ID" value="CAH0393480.1"/>
    <property type="molecule type" value="Genomic_DNA"/>
</dbReference>
<dbReference type="Proteomes" id="UP001152759">
    <property type="component" value="Chromosome 7"/>
</dbReference>
<reference evidence="2" key="1">
    <citation type="submission" date="2021-12" db="EMBL/GenBank/DDBJ databases">
        <authorList>
            <person name="King R."/>
        </authorList>
    </citation>
    <scope>NUCLEOTIDE SEQUENCE</scope>
</reference>
<dbReference type="InterPro" id="IPR010512">
    <property type="entry name" value="DUF1091"/>
</dbReference>
<dbReference type="AlphaFoldDB" id="A0A9P0AK36"/>
<name>A0A9P0AK36_BEMTA</name>
<evidence type="ECO:0000256" key="1">
    <source>
        <dbReference type="SAM" id="SignalP"/>
    </source>
</evidence>
<organism evidence="2 3">
    <name type="scientific">Bemisia tabaci</name>
    <name type="common">Sweetpotato whitefly</name>
    <name type="synonym">Aleurodes tabaci</name>
    <dbReference type="NCBI Taxonomy" id="7038"/>
    <lineage>
        <taxon>Eukaryota</taxon>
        <taxon>Metazoa</taxon>
        <taxon>Ecdysozoa</taxon>
        <taxon>Arthropoda</taxon>
        <taxon>Hexapoda</taxon>
        <taxon>Insecta</taxon>
        <taxon>Pterygota</taxon>
        <taxon>Neoptera</taxon>
        <taxon>Paraneoptera</taxon>
        <taxon>Hemiptera</taxon>
        <taxon>Sternorrhyncha</taxon>
        <taxon>Aleyrodoidea</taxon>
        <taxon>Aleyrodidae</taxon>
        <taxon>Aleyrodinae</taxon>
        <taxon>Bemisia</taxon>
    </lineage>
</organism>
<evidence type="ECO:0000313" key="2">
    <source>
        <dbReference type="EMBL" id="CAH0393480.1"/>
    </source>
</evidence>
<feature type="signal peptide" evidence="1">
    <location>
        <begin position="1"/>
        <end position="33"/>
    </location>
</feature>
<gene>
    <name evidence="2" type="ORF">BEMITA_LOCUS11875</name>
</gene>
<sequence>MMRSMFIPHFNPQDPSAMLHCAVFISLVCCTVAASTSTSKTMWVEGFERLGMDHVYTKSAVSLAFPFCDFLAGKFIFNRGFKDFGTLPTSCPFKPGNYSLRNWIIEDKYLPPLIPGKYWRLDFYLGPVGTPIHSDGTGKFSYYCKIVYE</sequence>
<keyword evidence="1" id="KW-0732">Signal</keyword>
<keyword evidence="3" id="KW-1185">Reference proteome</keyword>
<evidence type="ECO:0000313" key="3">
    <source>
        <dbReference type="Proteomes" id="UP001152759"/>
    </source>
</evidence>
<proteinExistence type="predicted"/>
<accession>A0A9P0AK36</accession>
<dbReference type="Pfam" id="PF06477">
    <property type="entry name" value="DUF1091"/>
    <property type="match status" value="1"/>
</dbReference>